<dbReference type="STRING" id="1385521.N803_03615"/>
<dbReference type="AlphaFoldDB" id="A0A0A0JGX2"/>
<dbReference type="EMBL" id="AVPK01000009">
    <property type="protein sequence ID" value="KGN36660.1"/>
    <property type="molecule type" value="Genomic_DNA"/>
</dbReference>
<evidence type="ECO:0000313" key="3">
    <source>
        <dbReference type="Proteomes" id="UP000030011"/>
    </source>
</evidence>
<feature type="domain" description="Helix-turn-helix" evidence="1">
    <location>
        <begin position="106"/>
        <end position="156"/>
    </location>
</feature>
<evidence type="ECO:0000259" key="1">
    <source>
        <dbReference type="Pfam" id="PF12728"/>
    </source>
</evidence>
<sequence>MDGRGSDLVQLAVHLRDSLSCLDSVRSPRVQRVSAGRRDHQVPLLVTTRAAPMALGGVTEMTNSEVRSIAVRIEARLQSIAEHEAAIRIDLEALASLTSPAADDHLLDVSAAAQWLGVSRATMFRLLRTDTHLRHVKVGKRTLFRPDDLRSYAARQVAS</sequence>
<dbReference type="Pfam" id="PF12728">
    <property type="entry name" value="HTH_17"/>
    <property type="match status" value="1"/>
</dbReference>
<gene>
    <name evidence="2" type="ORF">N803_03615</name>
</gene>
<accession>A0A0A0JGX2</accession>
<dbReference type="InterPro" id="IPR041657">
    <property type="entry name" value="HTH_17"/>
</dbReference>
<proteinExistence type="predicted"/>
<reference evidence="2 3" key="1">
    <citation type="submission" date="2013-08" db="EMBL/GenBank/DDBJ databases">
        <title>The genome sequence of Knoellia subterranea.</title>
        <authorList>
            <person name="Zhu W."/>
            <person name="Wang G."/>
        </authorList>
    </citation>
    <scope>NUCLEOTIDE SEQUENCE [LARGE SCALE GENOMIC DNA]</scope>
    <source>
        <strain evidence="2 3">KCTC 19937</strain>
    </source>
</reference>
<protein>
    <recommendedName>
        <fullName evidence="1">Helix-turn-helix domain-containing protein</fullName>
    </recommendedName>
</protein>
<dbReference type="Proteomes" id="UP000030011">
    <property type="component" value="Unassembled WGS sequence"/>
</dbReference>
<dbReference type="OrthoDB" id="8455288at2"/>
<comment type="caution">
    <text evidence="2">The sequence shown here is derived from an EMBL/GenBank/DDBJ whole genome shotgun (WGS) entry which is preliminary data.</text>
</comment>
<name>A0A0A0JGX2_9MICO</name>
<keyword evidence="3" id="KW-1185">Reference proteome</keyword>
<organism evidence="2 3">
    <name type="scientific">Knoellia subterranea KCTC 19937</name>
    <dbReference type="NCBI Taxonomy" id="1385521"/>
    <lineage>
        <taxon>Bacteria</taxon>
        <taxon>Bacillati</taxon>
        <taxon>Actinomycetota</taxon>
        <taxon>Actinomycetes</taxon>
        <taxon>Micrococcales</taxon>
        <taxon>Intrasporangiaceae</taxon>
        <taxon>Knoellia</taxon>
    </lineage>
</organism>
<evidence type="ECO:0000313" key="2">
    <source>
        <dbReference type="EMBL" id="KGN36660.1"/>
    </source>
</evidence>